<reference evidence="2 4" key="2">
    <citation type="journal article" date="2019" name="Nat. Med.">
        <title>A library of human gut bacterial isolates paired with longitudinal multiomics data enables mechanistic microbiome research.</title>
        <authorList>
            <person name="Poyet M."/>
            <person name="Groussin M."/>
            <person name="Gibbons S.M."/>
            <person name="Avila-Pacheco J."/>
            <person name="Jiang X."/>
            <person name="Kearney S.M."/>
            <person name="Perrotta A.R."/>
            <person name="Berdy B."/>
            <person name="Zhao S."/>
            <person name="Lieberman T.D."/>
            <person name="Swanson P.K."/>
            <person name="Smith M."/>
            <person name="Roesemann S."/>
            <person name="Alexander J.E."/>
            <person name="Rich S.A."/>
            <person name="Livny J."/>
            <person name="Vlamakis H."/>
            <person name="Clish C."/>
            <person name="Bullock K."/>
            <person name="Deik A."/>
            <person name="Scott J."/>
            <person name="Pierce K.A."/>
            <person name="Xavier R.J."/>
            <person name="Alm E.J."/>
        </authorList>
    </citation>
    <scope>NUCLEOTIDE SEQUENCE [LARGE SCALE GENOMIC DNA]</scope>
    <source>
        <strain evidence="2 4">BIOML-A3</strain>
    </source>
</reference>
<reference evidence="1 3" key="1">
    <citation type="submission" date="2015-09" db="EMBL/GenBank/DDBJ databases">
        <authorList>
            <consortium name="Pathogen Informatics"/>
        </authorList>
    </citation>
    <scope>NUCLEOTIDE SEQUENCE [LARGE SCALE GENOMIC DNA]</scope>
    <source>
        <strain evidence="1 3">2789STDY5608891</strain>
    </source>
</reference>
<dbReference type="EMBL" id="CYYA01000007">
    <property type="protein sequence ID" value="CUM98770.1"/>
    <property type="molecule type" value="Genomic_DNA"/>
</dbReference>
<proteinExistence type="predicted"/>
<dbReference type="RefSeq" id="WP_021738299.1">
    <property type="nucleotide sequence ID" value="NZ_CABKSU010000027.1"/>
</dbReference>
<dbReference type="OrthoDB" id="2085052at2"/>
<sequence length="114" mass="12735">MKKTEKRLITLSDGTGMGGELLVFRTDAPAEVLSELEKISCEIFINGANYEDVPIWADVLKEKGYEFTSIDSCTHVTAYGTSSDWLEETFGEINEKYVIEDQPDLFLGADLMEA</sequence>
<protein>
    <submittedName>
        <fullName evidence="1">Uncharacterized protein</fullName>
    </submittedName>
</protein>
<dbReference type="AlphaFoldDB" id="A0A173T8F2"/>
<dbReference type="GeneID" id="42785825"/>
<evidence type="ECO:0000313" key="3">
    <source>
        <dbReference type="Proteomes" id="UP000095492"/>
    </source>
</evidence>
<evidence type="ECO:0000313" key="4">
    <source>
        <dbReference type="Proteomes" id="UP000431304"/>
    </source>
</evidence>
<name>A0A173T8F2_EUBRA</name>
<gene>
    <name evidence="1" type="ORF">ERS852448_01375</name>
    <name evidence="2" type="ORF">GKE72_14580</name>
</gene>
<dbReference type="Proteomes" id="UP000095492">
    <property type="component" value="Unassembled WGS sequence"/>
</dbReference>
<dbReference type="Proteomes" id="UP000431304">
    <property type="component" value="Unassembled WGS sequence"/>
</dbReference>
<dbReference type="STRING" id="39490.ERS852448_01375"/>
<evidence type="ECO:0000313" key="2">
    <source>
        <dbReference type="EMBL" id="MSD17256.1"/>
    </source>
</evidence>
<dbReference type="EMBL" id="WKRA01000035">
    <property type="protein sequence ID" value="MSD17256.1"/>
    <property type="molecule type" value="Genomic_DNA"/>
</dbReference>
<evidence type="ECO:0000313" key="1">
    <source>
        <dbReference type="EMBL" id="CUM98770.1"/>
    </source>
</evidence>
<accession>A0A173T8F2</accession>
<organism evidence="1 3">
    <name type="scientific">Eubacterium ramulus</name>
    <dbReference type="NCBI Taxonomy" id="39490"/>
    <lineage>
        <taxon>Bacteria</taxon>
        <taxon>Bacillati</taxon>
        <taxon>Bacillota</taxon>
        <taxon>Clostridia</taxon>
        <taxon>Eubacteriales</taxon>
        <taxon>Eubacteriaceae</taxon>
        <taxon>Eubacterium</taxon>
    </lineage>
</organism>